<accession>A0ABS5KRB9</accession>
<name>A0ABS5KRB9_9ACTN</name>
<dbReference type="EMBL" id="JAAFYZ010000052">
    <property type="protein sequence ID" value="MBS2548596.1"/>
    <property type="molecule type" value="Genomic_DNA"/>
</dbReference>
<evidence type="ECO:0000313" key="2">
    <source>
        <dbReference type="Proteomes" id="UP000730482"/>
    </source>
</evidence>
<reference evidence="1 2" key="1">
    <citation type="submission" date="2020-02" db="EMBL/GenBank/DDBJ databases">
        <title>Acidophilic actinobacteria isolated from forest soil.</title>
        <authorList>
            <person name="Golinska P."/>
        </authorList>
    </citation>
    <scope>NUCLEOTIDE SEQUENCE [LARGE SCALE GENOMIC DNA]</scope>
    <source>
        <strain evidence="1 2">NL8</strain>
    </source>
</reference>
<dbReference type="Proteomes" id="UP000730482">
    <property type="component" value="Unassembled WGS sequence"/>
</dbReference>
<gene>
    <name evidence="1" type="ORF">KGQ19_17145</name>
</gene>
<comment type="caution">
    <text evidence="1">The sequence shown here is derived from an EMBL/GenBank/DDBJ whole genome shotgun (WGS) entry which is preliminary data.</text>
</comment>
<evidence type="ECO:0000313" key="1">
    <source>
        <dbReference type="EMBL" id="MBS2548596.1"/>
    </source>
</evidence>
<dbReference type="RefSeq" id="WP_212010177.1">
    <property type="nucleotide sequence ID" value="NZ_JAAFYZ010000052.1"/>
</dbReference>
<protein>
    <submittedName>
        <fullName evidence="1">Uncharacterized protein</fullName>
    </submittedName>
</protein>
<sequence>MSLHLASVGSNVAARFLTESPSVAVLVVEDLCWQAATEDWKHRRPHWWRPRARTVWKAEGALLEAKADRLRQLADDVFQEL</sequence>
<keyword evidence="2" id="KW-1185">Reference proteome</keyword>
<proteinExistence type="predicted"/>
<organism evidence="1 2">
    <name type="scientific">Catenulispora pinistramenti</name>
    <dbReference type="NCBI Taxonomy" id="2705254"/>
    <lineage>
        <taxon>Bacteria</taxon>
        <taxon>Bacillati</taxon>
        <taxon>Actinomycetota</taxon>
        <taxon>Actinomycetes</taxon>
        <taxon>Catenulisporales</taxon>
        <taxon>Catenulisporaceae</taxon>
        <taxon>Catenulispora</taxon>
    </lineage>
</organism>